<gene>
    <name evidence="9" type="ORF">H9871_00800</name>
</gene>
<keyword evidence="4" id="KW-0804">Transcription</keyword>
<feature type="domain" description="Response regulatory" evidence="8">
    <location>
        <begin position="19"/>
        <end position="134"/>
    </location>
</feature>
<dbReference type="InterPro" id="IPR039420">
    <property type="entry name" value="WalR-like"/>
</dbReference>
<dbReference type="GO" id="GO:0000160">
    <property type="term" value="P:phosphorelay signal transduction system"/>
    <property type="evidence" value="ECO:0007669"/>
    <property type="project" value="InterPro"/>
</dbReference>
<accession>A0A9D1S2C4</accession>
<dbReference type="CDD" id="cd06170">
    <property type="entry name" value="LuxR_C_like"/>
    <property type="match status" value="1"/>
</dbReference>
<dbReference type="Pfam" id="PF00196">
    <property type="entry name" value="GerE"/>
    <property type="match status" value="1"/>
</dbReference>
<protein>
    <submittedName>
        <fullName evidence="9">Response regulator transcription factor</fullName>
    </submittedName>
</protein>
<dbReference type="InterPro" id="IPR000792">
    <property type="entry name" value="Tscrpt_reg_LuxR_C"/>
</dbReference>
<dbReference type="SUPFAM" id="SSF52172">
    <property type="entry name" value="CheY-like"/>
    <property type="match status" value="1"/>
</dbReference>
<dbReference type="Proteomes" id="UP000824151">
    <property type="component" value="Unassembled WGS sequence"/>
</dbReference>
<evidence type="ECO:0000256" key="3">
    <source>
        <dbReference type="ARBA" id="ARBA00023125"/>
    </source>
</evidence>
<organism evidence="9 10">
    <name type="scientific">Candidatus Nesterenkonia stercoripullorum</name>
    <dbReference type="NCBI Taxonomy" id="2838701"/>
    <lineage>
        <taxon>Bacteria</taxon>
        <taxon>Bacillati</taxon>
        <taxon>Actinomycetota</taxon>
        <taxon>Actinomycetes</taxon>
        <taxon>Micrococcales</taxon>
        <taxon>Micrococcaceae</taxon>
        <taxon>Nesterenkonia</taxon>
    </lineage>
</organism>
<evidence type="ECO:0000259" key="7">
    <source>
        <dbReference type="PROSITE" id="PS50043"/>
    </source>
</evidence>
<name>A0A9D1S2C4_9MICC</name>
<keyword evidence="3" id="KW-0238">DNA-binding</keyword>
<dbReference type="PRINTS" id="PR00038">
    <property type="entry name" value="HTHLUXR"/>
</dbReference>
<dbReference type="InterPro" id="IPR001789">
    <property type="entry name" value="Sig_transdc_resp-reg_receiver"/>
</dbReference>
<dbReference type="GO" id="GO:0003677">
    <property type="term" value="F:DNA binding"/>
    <property type="evidence" value="ECO:0007669"/>
    <property type="project" value="UniProtKB-KW"/>
</dbReference>
<dbReference type="PANTHER" id="PTHR43214">
    <property type="entry name" value="TWO-COMPONENT RESPONSE REGULATOR"/>
    <property type="match status" value="1"/>
</dbReference>
<dbReference type="SMART" id="SM00448">
    <property type="entry name" value="REC"/>
    <property type="match status" value="1"/>
</dbReference>
<evidence type="ECO:0000313" key="9">
    <source>
        <dbReference type="EMBL" id="HIW98661.1"/>
    </source>
</evidence>
<feature type="region of interest" description="Disordered" evidence="6">
    <location>
        <begin position="157"/>
        <end position="189"/>
    </location>
</feature>
<keyword evidence="1 5" id="KW-0597">Phosphoprotein</keyword>
<reference evidence="9" key="2">
    <citation type="submission" date="2021-04" db="EMBL/GenBank/DDBJ databases">
        <authorList>
            <person name="Gilroy R."/>
        </authorList>
    </citation>
    <scope>NUCLEOTIDE SEQUENCE</scope>
    <source>
        <strain evidence="9">ChiHejej3B27-3195</strain>
    </source>
</reference>
<evidence type="ECO:0000313" key="10">
    <source>
        <dbReference type="Proteomes" id="UP000824151"/>
    </source>
</evidence>
<dbReference type="PROSITE" id="PS50110">
    <property type="entry name" value="RESPONSE_REGULATORY"/>
    <property type="match status" value="1"/>
</dbReference>
<dbReference type="InterPro" id="IPR011006">
    <property type="entry name" value="CheY-like_superfamily"/>
</dbReference>
<dbReference type="EMBL" id="DXGD01000030">
    <property type="protein sequence ID" value="HIW98661.1"/>
    <property type="molecule type" value="Genomic_DNA"/>
</dbReference>
<evidence type="ECO:0000256" key="1">
    <source>
        <dbReference type="ARBA" id="ARBA00022553"/>
    </source>
</evidence>
<dbReference type="Gene3D" id="3.40.50.2300">
    <property type="match status" value="1"/>
</dbReference>
<dbReference type="SMART" id="SM00421">
    <property type="entry name" value="HTH_LUXR"/>
    <property type="match status" value="1"/>
</dbReference>
<proteinExistence type="predicted"/>
<dbReference type="InterPro" id="IPR016032">
    <property type="entry name" value="Sig_transdc_resp-reg_C-effctor"/>
</dbReference>
<evidence type="ECO:0000256" key="2">
    <source>
        <dbReference type="ARBA" id="ARBA00023015"/>
    </source>
</evidence>
<dbReference type="PROSITE" id="PS50043">
    <property type="entry name" value="HTH_LUXR_2"/>
    <property type="match status" value="1"/>
</dbReference>
<evidence type="ECO:0000259" key="8">
    <source>
        <dbReference type="PROSITE" id="PS50110"/>
    </source>
</evidence>
<keyword evidence="2" id="KW-0805">Transcription regulation</keyword>
<dbReference type="AlphaFoldDB" id="A0A9D1S2C4"/>
<dbReference type="SUPFAM" id="SSF46894">
    <property type="entry name" value="C-terminal effector domain of the bipartite response regulators"/>
    <property type="match status" value="1"/>
</dbReference>
<evidence type="ECO:0000256" key="4">
    <source>
        <dbReference type="ARBA" id="ARBA00023163"/>
    </source>
</evidence>
<sequence length="247" mass="25998">MTTHNPAGAGEPRASQSISVLIADDHSSVRAGLQLILQMADDIVVVAEAADGAEAVELTGRWRPDVVLMDARMPRTDGVEATRRIVAETDSAVLMLTTFDEDEIVFGAVRAGASGFLLKTVEPADFLRAIRQVGSGAGALAPEITPRLLQQLRQETGIPTEREGRSSSGAGTGHRAGEGAHPPGSNLPADLTERELEVLAALGRGLSNIEIARELVITVGTVKSHVSSILHKLGVGSRMEAAYRARS</sequence>
<feature type="domain" description="HTH luxR-type" evidence="7">
    <location>
        <begin position="184"/>
        <end position="247"/>
    </location>
</feature>
<evidence type="ECO:0000256" key="5">
    <source>
        <dbReference type="PROSITE-ProRule" id="PRU00169"/>
    </source>
</evidence>
<dbReference type="InterPro" id="IPR058245">
    <property type="entry name" value="NreC/VraR/RcsB-like_REC"/>
</dbReference>
<dbReference type="GO" id="GO:0006355">
    <property type="term" value="P:regulation of DNA-templated transcription"/>
    <property type="evidence" value="ECO:0007669"/>
    <property type="project" value="InterPro"/>
</dbReference>
<comment type="caution">
    <text evidence="9">The sequence shown here is derived from an EMBL/GenBank/DDBJ whole genome shotgun (WGS) entry which is preliminary data.</text>
</comment>
<reference evidence="9" key="1">
    <citation type="journal article" date="2021" name="PeerJ">
        <title>Extensive microbial diversity within the chicken gut microbiome revealed by metagenomics and culture.</title>
        <authorList>
            <person name="Gilroy R."/>
            <person name="Ravi A."/>
            <person name="Getino M."/>
            <person name="Pursley I."/>
            <person name="Horton D.L."/>
            <person name="Alikhan N.F."/>
            <person name="Baker D."/>
            <person name="Gharbi K."/>
            <person name="Hall N."/>
            <person name="Watson M."/>
            <person name="Adriaenssens E.M."/>
            <person name="Foster-Nyarko E."/>
            <person name="Jarju S."/>
            <person name="Secka A."/>
            <person name="Antonio M."/>
            <person name="Oren A."/>
            <person name="Chaudhuri R.R."/>
            <person name="La Ragione R."/>
            <person name="Hildebrand F."/>
            <person name="Pallen M.J."/>
        </authorList>
    </citation>
    <scope>NUCLEOTIDE SEQUENCE</scope>
    <source>
        <strain evidence="9">ChiHejej3B27-3195</strain>
    </source>
</reference>
<dbReference type="Pfam" id="PF00072">
    <property type="entry name" value="Response_reg"/>
    <property type="match status" value="1"/>
</dbReference>
<dbReference type="CDD" id="cd17535">
    <property type="entry name" value="REC_NarL-like"/>
    <property type="match status" value="1"/>
</dbReference>
<dbReference type="PROSITE" id="PS00622">
    <property type="entry name" value="HTH_LUXR_1"/>
    <property type="match status" value="1"/>
</dbReference>
<evidence type="ECO:0000256" key="6">
    <source>
        <dbReference type="SAM" id="MobiDB-lite"/>
    </source>
</evidence>
<dbReference type="PANTHER" id="PTHR43214:SF24">
    <property type="entry name" value="TRANSCRIPTIONAL REGULATORY PROTEIN NARL-RELATED"/>
    <property type="match status" value="1"/>
</dbReference>
<feature type="modified residue" description="4-aspartylphosphate" evidence="5">
    <location>
        <position position="70"/>
    </location>
</feature>